<evidence type="ECO:0000313" key="1">
    <source>
        <dbReference type="EMBL" id="KAJ8871515.1"/>
    </source>
</evidence>
<sequence length="360" mass="39515">MGRVIEGRRVGAEYLVTDTPRRRTGQAPSRRAFRQCEPGSIPGRVTPGSLHVGIVTDDAAGMRVFSGVSRFPRPFIPVLLHTHLNHPHRLSGPRCLRAAQISSLAHSLLQDWKCASTATGTAKCRHGLRGMERGSSVVRPRYRIREDQGSIPGPAILNLVFHSFPKSLQANARMATSLQRLATISENCCGVDLSIQRGGSRSNGCVYRSHFRAISSRLAAYTRVLSVIESAGDEVGIMEIRDAALALAAAAVCLTGGTHRTSLTLPANLTKTIPQPGLGPQGRSLGYKTCSAQHRSNITFLYNMQAIGYSGRGRVEVAACPALELRRSVFEIRFFFWRSYYTCHLYVYLRQDIIPQTRTG</sequence>
<keyword evidence="2" id="KW-1185">Reference proteome</keyword>
<protein>
    <submittedName>
        <fullName evidence="1">Uncharacterized protein</fullName>
    </submittedName>
</protein>
<reference evidence="1 2" key="1">
    <citation type="submission" date="2023-02" db="EMBL/GenBank/DDBJ databases">
        <title>LHISI_Scaffold_Assembly.</title>
        <authorList>
            <person name="Stuart O.P."/>
            <person name="Cleave R."/>
            <person name="Magrath M.J.L."/>
            <person name="Mikheyev A.S."/>
        </authorList>
    </citation>
    <scope>NUCLEOTIDE SEQUENCE [LARGE SCALE GENOMIC DNA]</scope>
    <source>
        <strain evidence="1">Daus_M_001</strain>
        <tissue evidence="1">Leg muscle</tissue>
    </source>
</reference>
<dbReference type="Proteomes" id="UP001159363">
    <property type="component" value="Chromosome 11"/>
</dbReference>
<proteinExistence type="predicted"/>
<accession>A0ABQ9GHK8</accession>
<name>A0ABQ9GHK8_9NEOP</name>
<evidence type="ECO:0000313" key="2">
    <source>
        <dbReference type="Proteomes" id="UP001159363"/>
    </source>
</evidence>
<dbReference type="EMBL" id="JARBHB010000012">
    <property type="protein sequence ID" value="KAJ8871515.1"/>
    <property type="molecule type" value="Genomic_DNA"/>
</dbReference>
<comment type="caution">
    <text evidence="1">The sequence shown here is derived from an EMBL/GenBank/DDBJ whole genome shotgun (WGS) entry which is preliminary data.</text>
</comment>
<gene>
    <name evidence="1" type="ORF">PR048_027837</name>
</gene>
<organism evidence="1 2">
    <name type="scientific">Dryococelus australis</name>
    <dbReference type="NCBI Taxonomy" id="614101"/>
    <lineage>
        <taxon>Eukaryota</taxon>
        <taxon>Metazoa</taxon>
        <taxon>Ecdysozoa</taxon>
        <taxon>Arthropoda</taxon>
        <taxon>Hexapoda</taxon>
        <taxon>Insecta</taxon>
        <taxon>Pterygota</taxon>
        <taxon>Neoptera</taxon>
        <taxon>Polyneoptera</taxon>
        <taxon>Phasmatodea</taxon>
        <taxon>Verophasmatodea</taxon>
        <taxon>Anareolatae</taxon>
        <taxon>Phasmatidae</taxon>
        <taxon>Eurycanthinae</taxon>
        <taxon>Dryococelus</taxon>
    </lineage>
</organism>